<name>A0A8F2IVD5_9CAUD</name>
<gene>
    <name evidence="2" type="ORF">vBMoxSR1_gp71</name>
</gene>
<sequence>MSRSVRGPIPSPELFAAYDADTRERILRMAEAGSSDESRRRDAIVESSTKVAQRSQWVTLLMYFGAFAGALGSYALFQYPLLSIAFLSLPVFKVIGATVTSSVRKREPDEDED</sequence>
<keyword evidence="3" id="KW-1185">Reference proteome</keyword>
<organism evidence="2 3">
    <name type="scientific">Microbacterium phage vB_MoxS-R1</name>
    <dbReference type="NCBI Taxonomy" id="2848881"/>
    <lineage>
        <taxon>Viruses</taxon>
        <taxon>Duplodnaviria</taxon>
        <taxon>Heunggongvirae</taxon>
        <taxon>Uroviricota</taxon>
        <taxon>Caudoviricetes</taxon>
        <taxon>Syrbvirus</taxon>
        <taxon>Syrbvirus R1</taxon>
    </lineage>
</organism>
<proteinExistence type="predicted"/>
<evidence type="ECO:0000313" key="2">
    <source>
        <dbReference type="EMBL" id="QWT28921.1"/>
    </source>
</evidence>
<feature type="transmembrane region" description="Helical" evidence="1">
    <location>
        <begin position="57"/>
        <end position="77"/>
    </location>
</feature>
<reference evidence="2" key="1">
    <citation type="submission" date="2020-10" db="EMBL/GenBank/DDBJ databases">
        <title>Complete genome sequence of vB_MoxS-R1, a novel marine prophage inducted from Microbacterium.</title>
        <authorList>
            <person name="Zheng H."/>
            <person name="Liu B."/>
            <person name="Xu Y."/>
            <person name="Chen F."/>
        </authorList>
    </citation>
    <scope>NUCLEOTIDE SEQUENCE</scope>
</reference>
<dbReference type="Proteomes" id="UP000683438">
    <property type="component" value="Segment"/>
</dbReference>
<protein>
    <submittedName>
        <fullName evidence="2">Membrane protein</fullName>
    </submittedName>
</protein>
<evidence type="ECO:0000256" key="1">
    <source>
        <dbReference type="SAM" id="Phobius"/>
    </source>
</evidence>
<keyword evidence="1" id="KW-1133">Transmembrane helix</keyword>
<dbReference type="EMBL" id="MW073100">
    <property type="protein sequence ID" value="QWT28921.1"/>
    <property type="molecule type" value="Genomic_DNA"/>
</dbReference>
<keyword evidence="1" id="KW-0812">Transmembrane</keyword>
<keyword evidence="1" id="KW-0472">Membrane</keyword>
<evidence type="ECO:0000313" key="3">
    <source>
        <dbReference type="Proteomes" id="UP000683438"/>
    </source>
</evidence>
<accession>A0A8F2IVD5</accession>